<dbReference type="PANTHER" id="PTHR47074">
    <property type="entry name" value="BNAC02G40300D PROTEIN"/>
    <property type="match status" value="1"/>
</dbReference>
<dbReference type="InterPro" id="IPR052929">
    <property type="entry name" value="RNase_H-like_EbsB-rel"/>
</dbReference>
<comment type="caution">
    <text evidence="2">The sequence shown here is derived from an EMBL/GenBank/DDBJ whole genome shotgun (WGS) entry which is preliminary data.</text>
</comment>
<dbReference type="Pfam" id="PF13456">
    <property type="entry name" value="RVT_3"/>
    <property type="match status" value="1"/>
</dbReference>
<accession>A0A498JAJ7</accession>
<evidence type="ECO:0000313" key="2">
    <source>
        <dbReference type="EMBL" id="RXH92839.1"/>
    </source>
</evidence>
<keyword evidence="3" id="KW-1185">Reference proteome</keyword>
<dbReference type="GO" id="GO:0004523">
    <property type="term" value="F:RNA-DNA hybrid ribonuclease activity"/>
    <property type="evidence" value="ECO:0007669"/>
    <property type="project" value="InterPro"/>
</dbReference>
<dbReference type="STRING" id="3750.A0A498JAJ7"/>
<dbReference type="Gene3D" id="3.30.420.10">
    <property type="entry name" value="Ribonuclease H-like superfamily/Ribonuclease H"/>
    <property type="match status" value="1"/>
</dbReference>
<dbReference type="Proteomes" id="UP000290289">
    <property type="component" value="Chromosome 7"/>
</dbReference>
<protein>
    <recommendedName>
        <fullName evidence="1">RNase H type-1 domain-containing protein</fullName>
    </recommendedName>
</protein>
<reference evidence="2 3" key="1">
    <citation type="submission" date="2018-10" db="EMBL/GenBank/DDBJ databases">
        <title>A high-quality apple genome assembly.</title>
        <authorList>
            <person name="Hu J."/>
        </authorList>
    </citation>
    <scope>NUCLEOTIDE SEQUENCE [LARGE SCALE GENOMIC DNA]</scope>
    <source>
        <strain evidence="3">cv. HFTH1</strain>
        <tissue evidence="2">Young leaf</tissue>
    </source>
</reference>
<proteinExistence type="predicted"/>
<sequence>MDNFSSSSFSKSALSVLSACPFARTFLSSSKLNPGQQNSTVSSFWDWFLRARNTLLWDGKVVNPVLVNFAVNLQLQAYRNAKILTQHQPLPLQSRWSSPSTGWIKINVDGGGIDVVFQDEAGSYAGGFVRKINHVNNPYTVDLMAAGEGLYWDMQWSMQFIILESDALQVVQGVGSLKQGSSSSDLLLDDVRECLRGFGSSKICHVSHSANGAAHRMAKLALYFSSTFHWFEESPELI</sequence>
<dbReference type="InterPro" id="IPR036397">
    <property type="entry name" value="RNaseH_sf"/>
</dbReference>
<dbReference type="InterPro" id="IPR002156">
    <property type="entry name" value="RNaseH_domain"/>
</dbReference>
<dbReference type="InterPro" id="IPR012337">
    <property type="entry name" value="RNaseH-like_sf"/>
</dbReference>
<dbReference type="InterPro" id="IPR044730">
    <property type="entry name" value="RNase_H-like_dom_plant"/>
</dbReference>
<organism evidence="2 3">
    <name type="scientific">Malus domestica</name>
    <name type="common">Apple</name>
    <name type="synonym">Pyrus malus</name>
    <dbReference type="NCBI Taxonomy" id="3750"/>
    <lineage>
        <taxon>Eukaryota</taxon>
        <taxon>Viridiplantae</taxon>
        <taxon>Streptophyta</taxon>
        <taxon>Embryophyta</taxon>
        <taxon>Tracheophyta</taxon>
        <taxon>Spermatophyta</taxon>
        <taxon>Magnoliopsida</taxon>
        <taxon>eudicotyledons</taxon>
        <taxon>Gunneridae</taxon>
        <taxon>Pentapetalae</taxon>
        <taxon>rosids</taxon>
        <taxon>fabids</taxon>
        <taxon>Rosales</taxon>
        <taxon>Rosaceae</taxon>
        <taxon>Amygdaloideae</taxon>
        <taxon>Maleae</taxon>
        <taxon>Malus</taxon>
    </lineage>
</organism>
<evidence type="ECO:0000259" key="1">
    <source>
        <dbReference type="Pfam" id="PF13456"/>
    </source>
</evidence>
<dbReference type="PANTHER" id="PTHR47074:SF11">
    <property type="entry name" value="REVERSE TRANSCRIPTASE-LIKE PROTEIN"/>
    <property type="match status" value="1"/>
</dbReference>
<dbReference type="AlphaFoldDB" id="A0A498JAJ7"/>
<name>A0A498JAJ7_MALDO</name>
<gene>
    <name evidence="2" type="ORF">DVH24_011863</name>
</gene>
<dbReference type="GO" id="GO:0003676">
    <property type="term" value="F:nucleic acid binding"/>
    <property type="evidence" value="ECO:0007669"/>
    <property type="project" value="InterPro"/>
</dbReference>
<dbReference type="CDD" id="cd06222">
    <property type="entry name" value="RNase_H_like"/>
    <property type="match status" value="1"/>
</dbReference>
<evidence type="ECO:0000313" key="3">
    <source>
        <dbReference type="Proteomes" id="UP000290289"/>
    </source>
</evidence>
<dbReference type="EMBL" id="RDQH01000333">
    <property type="protein sequence ID" value="RXH92839.1"/>
    <property type="molecule type" value="Genomic_DNA"/>
</dbReference>
<dbReference type="SUPFAM" id="SSF53098">
    <property type="entry name" value="Ribonuclease H-like"/>
    <property type="match status" value="1"/>
</dbReference>
<feature type="domain" description="RNase H type-1" evidence="1">
    <location>
        <begin position="110"/>
        <end position="221"/>
    </location>
</feature>